<dbReference type="Gene3D" id="3.30.200.20">
    <property type="entry name" value="Phosphorylase Kinase, domain 1"/>
    <property type="match status" value="1"/>
</dbReference>
<keyword evidence="9" id="KW-1185">Reference proteome</keyword>
<evidence type="ECO:0000313" key="7">
    <source>
        <dbReference type="EMBL" id="KAA8647484.1"/>
    </source>
</evidence>
<dbReference type="EMBL" id="QUQM01000004">
    <property type="protein sequence ID" value="KAA8647484.1"/>
    <property type="molecule type" value="Genomic_DNA"/>
</dbReference>
<dbReference type="Proteomes" id="UP000308092">
    <property type="component" value="Unassembled WGS sequence"/>
</dbReference>
<comment type="caution">
    <text evidence="8">The sequence shown here is derived from an EMBL/GenBank/DDBJ whole genome shotgun (WGS) entry which is preliminary data.</text>
</comment>
<dbReference type="Proteomes" id="UP000324241">
    <property type="component" value="Unassembled WGS sequence"/>
</dbReference>
<keyword evidence="5" id="KW-0067">ATP-binding</keyword>
<evidence type="ECO:0000313" key="10">
    <source>
        <dbReference type="Proteomes" id="UP000324241"/>
    </source>
</evidence>
<dbReference type="RefSeq" id="XP_033426845.1">
    <property type="nucleotide sequence ID" value="XM_033570813.1"/>
</dbReference>
<dbReference type="GeneID" id="54328879"/>
<dbReference type="SUPFAM" id="SSF56112">
    <property type="entry name" value="Protein kinase-like (PK-like)"/>
    <property type="match status" value="1"/>
</dbReference>
<protein>
    <recommendedName>
        <fullName evidence="6">Aminoglycoside phosphotransferase domain-containing protein</fullName>
    </recommendedName>
</protein>
<dbReference type="GO" id="GO:0005524">
    <property type="term" value="F:ATP binding"/>
    <property type="evidence" value="ECO:0007669"/>
    <property type="project" value="UniProtKB-KW"/>
</dbReference>
<evidence type="ECO:0000313" key="8">
    <source>
        <dbReference type="EMBL" id="THC96126.1"/>
    </source>
</evidence>
<accession>A0A4S3JKP4</accession>
<proteinExistence type="inferred from homology"/>
<keyword evidence="2" id="KW-0808">Transferase</keyword>
<sequence length="366" mass="41208">MDDLAELPEILRKLSYACGQLERLSGGTANFVYRGTLQSDETTSVIVKHTKNYVASNRTFQIPAERCLIEESILKTLGDFPPTTTPSLNGEITIKTPHVLAFDRDSFTLVMEDLPKAVDLKTFLTASETPPRVSCPWATAVGLALGHWLGEFHAWTAHPARAHLVSKMQTNGSMRDLKFQVNYENLVGLVDTYPDLLGESQSIFKELRDLARSELGREDGEGFGVIHGDFWSGNVLLPRDALDQTDTTTIPLFVIDWELAHCGPRALDLGQMMAELYFVKHFRDVDAGLWIIEGLTQTYPSLSEDVAYRAIMHVGVHFICWGTMLTDWGTPDQVRAVVSLGRDLIVRAWRREREWFEAGFWGCLFR</sequence>
<dbReference type="AlphaFoldDB" id="A0A4S3JKP4"/>
<evidence type="ECO:0000256" key="5">
    <source>
        <dbReference type="ARBA" id="ARBA00022840"/>
    </source>
</evidence>
<gene>
    <name evidence="7" type="ORF">ATNIH1004_006177</name>
    <name evidence="8" type="ORF">EYZ11_004400</name>
</gene>
<name>A0A4S3JKP4_9EURO</name>
<feature type="domain" description="Aminoglycoside phosphotransferase" evidence="6">
    <location>
        <begin position="131"/>
        <end position="280"/>
    </location>
</feature>
<dbReference type="PANTHER" id="PTHR34273">
    <property type="entry name" value="METHYLTHIORIBOSE KINASE"/>
    <property type="match status" value="1"/>
</dbReference>
<dbReference type="Pfam" id="PF01636">
    <property type="entry name" value="APH"/>
    <property type="match status" value="1"/>
</dbReference>
<evidence type="ECO:0000256" key="3">
    <source>
        <dbReference type="ARBA" id="ARBA00022741"/>
    </source>
</evidence>
<evidence type="ECO:0000313" key="9">
    <source>
        <dbReference type="Proteomes" id="UP000308092"/>
    </source>
</evidence>
<organism evidence="8 9">
    <name type="scientific">Aspergillus tanneri</name>
    <dbReference type="NCBI Taxonomy" id="1220188"/>
    <lineage>
        <taxon>Eukaryota</taxon>
        <taxon>Fungi</taxon>
        <taxon>Dikarya</taxon>
        <taxon>Ascomycota</taxon>
        <taxon>Pezizomycotina</taxon>
        <taxon>Eurotiomycetes</taxon>
        <taxon>Eurotiomycetidae</taxon>
        <taxon>Eurotiales</taxon>
        <taxon>Aspergillaceae</taxon>
        <taxon>Aspergillus</taxon>
        <taxon>Aspergillus subgen. Circumdati</taxon>
    </lineage>
</organism>
<comment type="similarity">
    <text evidence="1">Belongs to the methylthioribose kinase family.</text>
</comment>
<dbReference type="STRING" id="1220188.A0A4S3JKP4"/>
<reference evidence="7 10" key="2">
    <citation type="submission" date="2019-08" db="EMBL/GenBank/DDBJ databases">
        <title>The genome sequence of a newly discovered highly antifungal drug resistant Aspergillus species, Aspergillus tanneri NIH 1004.</title>
        <authorList>
            <person name="Mounaud S."/>
            <person name="Singh I."/>
            <person name="Joardar V."/>
            <person name="Pakala S."/>
            <person name="Pakala S."/>
            <person name="Venepally P."/>
            <person name="Chung J.K."/>
            <person name="Losada L."/>
            <person name="Nierman W.C."/>
        </authorList>
    </citation>
    <scope>NUCLEOTIDE SEQUENCE [LARGE SCALE GENOMIC DNA]</scope>
    <source>
        <strain evidence="7 10">NIH1004</strain>
    </source>
</reference>
<dbReference type="OrthoDB" id="25129at2759"/>
<reference evidence="8 9" key="1">
    <citation type="submission" date="2019-03" db="EMBL/GenBank/DDBJ databases">
        <title>The genome sequence of a newly discovered highly antifungal drug resistant Aspergillus species, Aspergillus tanneri NIH 1004.</title>
        <authorList>
            <person name="Mounaud S."/>
            <person name="Singh I."/>
            <person name="Joardar V."/>
            <person name="Pakala S."/>
            <person name="Pakala S."/>
            <person name="Venepally P."/>
            <person name="Hoover J."/>
            <person name="Nierman W."/>
            <person name="Chung J."/>
            <person name="Losada L."/>
        </authorList>
    </citation>
    <scope>NUCLEOTIDE SEQUENCE [LARGE SCALE GENOMIC DNA]</scope>
    <source>
        <strain evidence="8 9">NIH1004</strain>
    </source>
</reference>
<evidence type="ECO:0000259" key="6">
    <source>
        <dbReference type="Pfam" id="PF01636"/>
    </source>
</evidence>
<evidence type="ECO:0000256" key="1">
    <source>
        <dbReference type="ARBA" id="ARBA00010165"/>
    </source>
</evidence>
<dbReference type="VEuPathDB" id="FungiDB:EYZ11_004400"/>
<dbReference type="PANTHER" id="PTHR34273:SF2">
    <property type="entry name" value="METHYLTHIORIBOSE KINASE"/>
    <property type="match status" value="1"/>
</dbReference>
<dbReference type="InterPro" id="IPR011009">
    <property type="entry name" value="Kinase-like_dom_sf"/>
</dbReference>
<evidence type="ECO:0000256" key="4">
    <source>
        <dbReference type="ARBA" id="ARBA00022777"/>
    </source>
</evidence>
<keyword evidence="4" id="KW-0418">Kinase</keyword>
<dbReference type="Gene3D" id="3.90.1200.10">
    <property type="match status" value="1"/>
</dbReference>
<dbReference type="InterPro" id="IPR002575">
    <property type="entry name" value="Aminoglycoside_PTrfase"/>
</dbReference>
<evidence type="ECO:0000256" key="2">
    <source>
        <dbReference type="ARBA" id="ARBA00022679"/>
    </source>
</evidence>
<dbReference type="EMBL" id="SOSA01000127">
    <property type="protein sequence ID" value="THC96126.1"/>
    <property type="molecule type" value="Genomic_DNA"/>
</dbReference>
<dbReference type="GO" id="GO:0016301">
    <property type="term" value="F:kinase activity"/>
    <property type="evidence" value="ECO:0007669"/>
    <property type="project" value="UniProtKB-KW"/>
</dbReference>
<keyword evidence="3" id="KW-0547">Nucleotide-binding</keyword>